<organism evidence="4 5">
    <name type="scientific">Marinobacter maroccanus</name>
    <dbReference type="NCBI Taxonomy" id="2055143"/>
    <lineage>
        <taxon>Bacteria</taxon>
        <taxon>Pseudomonadati</taxon>
        <taxon>Pseudomonadota</taxon>
        <taxon>Gammaproteobacteria</taxon>
        <taxon>Pseudomonadales</taxon>
        <taxon>Marinobacteraceae</taxon>
        <taxon>Marinobacter</taxon>
    </lineage>
</organism>
<reference evidence="4 5" key="1">
    <citation type="submission" date="2018-01" db="EMBL/GenBank/DDBJ databases">
        <title>Complete genome sequences of the type strains of Marinobacter flavimaris and Marinobacter maroccanus.</title>
        <authorList>
            <person name="Palau M."/>
            <person name="Boujida N."/>
            <person name="Manresa A."/>
            <person name="Minana-Galbis D."/>
        </authorList>
    </citation>
    <scope>NUCLEOTIDE SEQUENCE [LARGE SCALE GENOMIC DNA]</scope>
    <source>
        <strain evidence="4 5">N4</strain>
    </source>
</reference>
<dbReference type="EMBL" id="PSSX01000039">
    <property type="protein sequence ID" value="PPI82376.1"/>
    <property type="molecule type" value="Genomic_DNA"/>
</dbReference>
<dbReference type="Gene3D" id="3.30.420.10">
    <property type="entry name" value="Ribonuclease H-like superfamily/Ribonuclease H"/>
    <property type="match status" value="1"/>
</dbReference>
<dbReference type="PROSITE" id="PS50994">
    <property type="entry name" value="INTEGRASE"/>
    <property type="match status" value="1"/>
</dbReference>
<accession>A0A2S5Z4U0</accession>
<evidence type="ECO:0000259" key="3">
    <source>
        <dbReference type="PROSITE" id="PS50994"/>
    </source>
</evidence>
<dbReference type="PANTHER" id="PTHR35004">
    <property type="entry name" value="TRANSPOSASE RV3428C-RELATED"/>
    <property type="match status" value="1"/>
</dbReference>
<feature type="domain" description="Integrase catalytic" evidence="3">
    <location>
        <begin position="129"/>
        <end position="304"/>
    </location>
</feature>
<protein>
    <submittedName>
        <fullName evidence="4">Transposase</fullName>
    </submittedName>
</protein>
<dbReference type="Pfam" id="PF22483">
    <property type="entry name" value="Mu-transpos_C_2"/>
    <property type="match status" value="1"/>
</dbReference>
<dbReference type="OrthoDB" id="2065409at2"/>
<dbReference type="Gene3D" id="1.10.10.60">
    <property type="entry name" value="Homeodomain-like"/>
    <property type="match status" value="1"/>
</dbReference>
<feature type="region of interest" description="Disordered" evidence="2">
    <location>
        <begin position="479"/>
        <end position="512"/>
    </location>
</feature>
<dbReference type="InterPro" id="IPR009057">
    <property type="entry name" value="Homeodomain-like_sf"/>
</dbReference>
<dbReference type="PROSITE" id="PS50890">
    <property type="entry name" value="PUA"/>
    <property type="match status" value="1"/>
</dbReference>
<dbReference type="InterPro" id="IPR001584">
    <property type="entry name" value="Integrase_cat-core"/>
</dbReference>
<dbReference type="AlphaFoldDB" id="A0A2S5Z4U0"/>
<comment type="similarity">
    <text evidence="1">Belongs to the transposase IS21/IS408/IS1162 family.</text>
</comment>
<evidence type="ECO:0000256" key="2">
    <source>
        <dbReference type="SAM" id="MobiDB-lite"/>
    </source>
</evidence>
<dbReference type="Pfam" id="PF13683">
    <property type="entry name" value="rve_3"/>
    <property type="match status" value="1"/>
</dbReference>
<dbReference type="Proteomes" id="UP000239917">
    <property type="component" value="Unassembled WGS sequence"/>
</dbReference>
<comment type="caution">
    <text evidence="4">The sequence shown here is derived from an EMBL/GenBank/DDBJ whole genome shotgun (WGS) entry which is preliminary data.</text>
</comment>
<gene>
    <name evidence="4" type="ORF">KEHDKFFH_19915</name>
</gene>
<dbReference type="GO" id="GO:0015074">
    <property type="term" value="P:DNA integration"/>
    <property type="evidence" value="ECO:0007669"/>
    <property type="project" value="InterPro"/>
</dbReference>
<name>A0A2S5Z4U0_9GAMM</name>
<keyword evidence="5" id="KW-1185">Reference proteome</keyword>
<proteinExistence type="inferred from homology"/>
<dbReference type="NCBIfam" id="NF033546">
    <property type="entry name" value="transpos_IS21"/>
    <property type="match status" value="1"/>
</dbReference>
<dbReference type="SUPFAM" id="SSF46689">
    <property type="entry name" value="Homeodomain-like"/>
    <property type="match status" value="1"/>
</dbReference>
<dbReference type="InterPro" id="IPR054353">
    <property type="entry name" value="IstA-like_C"/>
</dbReference>
<evidence type="ECO:0000256" key="1">
    <source>
        <dbReference type="ARBA" id="ARBA00009277"/>
    </source>
</evidence>
<sequence>MAGGMSVKEWVVIHKIKALHDNGKGLSIRAISQELGLSRNTVRKYLRMEVDAITEQFADPSRSKRLDDHRDYLVHLLKQFPKLSAVKIARKLQAKVGDLPASDRSIRRYVRALKEEVASAQIRYYEPILDDVPGVQCQVDPGELRGVLIGGEERTLHFVVFVLSYSRLMYVGLAFRPLDTQTFIQLHDEALRYFGGLPEECVYDQTKLVVINERYRELTLNQRFHEYATTAGFRIHACEGYDPESKGKVEAGVKYVKQDCLYGEVFRDQEHVRQHVQDWVESVANVRIHGTTGEPPRERFEQDEREHLAAYLSPACVQSVARETRRADKTGLIAWKANKYSVPMAWQQARVGVLESGGQLHISDLSTGDVIASHALCTDKGKVIKNTHHYRDHAQRVNKLEAGINALIGDETGHRLCQQLKRSEPKIYKDQLVAARDLLKRHEPVDPVLITTLAERPGMTATRLQSYLEAAQAAVLRERQPEPLPQPKQALDLSAYQRLGHSSGQGVTHEPA</sequence>
<dbReference type="InterPro" id="IPR036397">
    <property type="entry name" value="RNaseH_sf"/>
</dbReference>
<dbReference type="PANTHER" id="PTHR35004:SF6">
    <property type="entry name" value="TRANSPOSASE"/>
    <property type="match status" value="1"/>
</dbReference>
<dbReference type="GO" id="GO:0003676">
    <property type="term" value="F:nucleic acid binding"/>
    <property type="evidence" value="ECO:0007669"/>
    <property type="project" value="InterPro"/>
</dbReference>
<evidence type="ECO:0000313" key="5">
    <source>
        <dbReference type="Proteomes" id="UP000239917"/>
    </source>
</evidence>
<dbReference type="InterPro" id="IPR012337">
    <property type="entry name" value="RNaseH-like_sf"/>
</dbReference>
<dbReference type="SUPFAM" id="SSF53098">
    <property type="entry name" value="Ribonuclease H-like"/>
    <property type="match status" value="1"/>
</dbReference>
<evidence type="ECO:0000313" key="4">
    <source>
        <dbReference type="EMBL" id="PPI82376.1"/>
    </source>
</evidence>